<reference evidence="2" key="1">
    <citation type="submission" date="2019-02" db="EMBL/GenBank/DDBJ databases">
        <authorList>
            <person name="Lutz S."/>
            <person name="Schori C."/>
            <person name="Ahrens C.H."/>
            <person name="Gueguen E."/>
        </authorList>
    </citation>
    <scope>NUCLEOTIDE SEQUENCE</scope>
    <source>
        <strain evidence="2">Psy35</strain>
    </source>
</reference>
<feature type="region of interest" description="Disordered" evidence="1">
    <location>
        <begin position="1"/>
        <end position="26"/>
    </location>
</feature>
<dbReference type="EMBL" id="CP036495">
    <property type="protein sequence ID" value="UZA71209.1"/>
    <property type="molecule type" value="Genomic_DNA"/>
</dbReference>
<gene>
    <name evidence="2" type="ORF">EZZ81_24440</name>
</gene>
<organism evidence="2 3">
    <name type="scientific">Pseudomonas viridiflava</name>
    <name type="common">Phytomonas viridiflava</name>
    <dbReference type="NCBI Taxonomy" id="33069"/>
    <lineage>
        <taxon>Bacteria</taxon>
        <taxon>Pseudomonadati</taxon>
        <taxon>Pseudomonadota</taxon>
        <taxon>Gammaproteobacteria</taxon>
        <taxon>Pseudomonadales</taxon>
        <taxon>Pseudomonadaceae</taxon>
        <taxon>Pseudomonas</taxon>
    </lineage>
</organism>
<accession>A0AA46W3E0</accession>
<evidence type="ECO:0000313" key="2">
    <source>
        <dbReference type="EMBL" id="UZA71209.1"/>
    </source>
</evidence>
<evidence type="ECO:0000313" key="3">
    <source>
        <dbReference type="Proteomes" id="UP001163644"/>
    </source>
</evidence>
<proteinExistence type="predicted"/>
<evidence type="ECO:0000256" key="1">
    <source>
        <dbReference type="SAM" id="MobiDB-lite"/>
    </source>
</evidence>
<dbReference type="AlphaFoldDB" id="A0AA46W3E0"/>
<dbReference type="Proteomes" id="UP001163644">
    <property type="component" value="Chromosome"/>
</dbReference>
<name>A0AA46W3E0_PSEVI</name>
<sequence>MTAILGSCSGCSSDRPDLRHKRTAHGQGATCRNALSPVLSRLCEGNRMRMKKTSSIERLWVIP</sequence>
<protein>
    <submittedName>
        <fullName evidence="2">Uncharacterized protein</fullName>
    </submittedName>
</protein>